<reference evidence="1" key="1">
    <citation type="submission" date="2019-02" db="EMBL/GenBank/DDBJ databases">
        <authorList>
            <person name="Taiaroa G."/>
            <person name="Butler M."/>
            <person name="Lamont I."/>
            <person name="Black M."/>
            <person name="Poulter J."/>
            <person name="Zhao M."/>
            <person name="Poulter R."/>
        </authorList>
    </citation>
    <scope>NUCLEOTIDE SEQUENCE</scope>
    <source>
        <strain evidence="1">1215</strain>
        <plasmid evidence="1">pMG4_1215</plasmid>
    </source>
</reference>
<dbReference type="EMBL" id="MK569690">
    <property type="protein sequence ID" value="QOC74134.1"/>
    <property type="molecule type" value="Genomic_DNA"/>
</dbReference>
<accession>A0A7L7TBZ4</accession>
<keyword evidence="1" id="KW-0328">Glycosyltransferase</keyword>
<dbReference type="AlphaFoldDB" id="A0A7L7TBZ4"/>
<protein>
    <submittedName>
        <fullName evidence="1">Glycogen phosphorylase</fullName>
        <ecNumber evidence="1">2.4.1.1</ecNumber>
    </submittedName>
</protein>
<dbReference type="EC" id="2.4.1.1" evidence="1"/>
<proteinExistence type="predicted"/>
<sequence length="86" mass="10130">MAKFDVDSIQEWQSFEHDGVEYDLGHLSSHLLVFKADRQDYEFVVIYGLHCFTKDVSCTNIPYLYEDGRHGQMVCLERYEASKYLV</sequence>
<evidence type="ECO:0000313" key="1">
    <source>
        <dbReference type="EMBL" id="QOC74134.1"/>
    </source>
</evidence>
<organism evidence="1">
    <name type="scientific">Pseudomonas syringae pv. actinidiae</name>
    <dbReference type="NCBI Taxonomy" id="103796"/>
    <lineage>
        <taxon>Bacteria</taxon>
        <taxon>Pseudomonadati</taxon>
        <taxon>Pseudomonadota</taxon>
        <taxon>Gammaproteobacteria</taxon>
        <taxon>Pseudomonadales</taxon>
        <taxon>Pseudomonadaceae</taxon>
        <taxon>Pseudomonas</taxon>
        <taxon>Pseudomonas syringae</taxon>
    </lineage>
</organism>
<keyword evidence="1" id="KW-0614">Plasmid</keyword>
<keyword evidence="1" id="KW-0808">Transferase</keyword>
<dbReference type="GO" id="GO:0004645">
    <property type="term" value="F:1,4-alpha-oligoglucan phosphorylase activity"/>
    <property type="evidence" value="ECO:0007669"/>
    <property type="project" value="UniProtKB-EC"/>
</dbReference>
<name>A0A7L7TBZ4_PSESF</name>
<geneLocation type="plasmid" evidence="1">
    <name>pMG4_1215</name>
</geneLocation>